<sequence>MQALIATLPIKSAFKPTFALKFNQLVIFHSLMLLALSLLCELGLKKLNLDTPMIPWSIILFMPAAVGLSLLLNHRVSRRSLAWLFALWMLLWLVI</sequence>
<dbReference type="Proteomes" id="UP000829384">
    <property type="component" value="Unassembled WGS sequence"/>
</dbReference>
<proteinExistence type="predicted"/>
<comment type="caution">
    <text evidence="2">The sequence shown here is derived from an EMBL/GenBank/DDBJ whole genome shotgun (WGS) entry which is preliminary data.</text>
</comment>
<keyword evidence="1" id="KW-0812">Transmembrane</keyword>
<name>A0ABS9QQF6_9GAMM</name>
<keyword evidence="3" id="KW-1185">Reference proteome</keyword>
<organism evidence="2 3">
    <name type="scientific">Shewanella cutis</name>
    <dbReference type="NCBI Taxonomy" id="2766780"/>
    <lineage>
        <taxon>Bacteria</taxon>
        <taxon>Pseudomonadati</taxon>
        <taxon>Pseudomonadota</taxon>
        <taxon>Gammaproteobacteria</taxon>
        <taxon>Alteromonadales</taxon>
        <taxon>Shewanellaceae</taxon>
        <taxon>Shewanella</taxon>
    </lineage>
</organism>
<accession>A0ABS9QQF6</accession>
<keyword evidence="1" id="KW-0472">Membrane</keyword>
<gene>
    <name evidence="2" type="ORF">H9J30_00630</name>
</gene>
<dbReference type="RefSeq" id="WP_240129251.1">
    <property type="nucleotide sequence ID" value="NZ_JACSDI010000001.1"/>
</dbReference>
<evidence type="ECO:0000313" key="2">
    <source>
        <dbReference type="EMBL" id="MCG9962447.1"/>
    </source>
</evidence>
<evidence type="ECO:0000313" key="3">
    <source>
        <dbReference type="Proteomes" id="UP000829384"/>
    </source>
</evidence>
<feature type="transmembrane region" description="Helical" evidence="1">
    <location>
        <begin position="78"/>
        <end position="94"/>
    </location>
</feature>
<reference evidence="2 3" key="1">
    <citation type="submission" date="2020-08" db="EMBL/GenBank/DDBJ databases">
        <title>Whole genome sequence of Shewanella sp strain PS-2.</title>
        <authorList>
            <person name="Das S.K."/>
        </authorList>
    </citation>
    <scope>NUCLEOTIDE SEQUENCE [LARGE SCALE GENOMIC DNA]</scope>
    <source>
        <strain evidence="2 3">PS-2</strain>
    </source>
</reference>
<dbReference type="EMBL" id="JACSDI010000001">
    <property type="protein sequence ID" value="MCG9962447.1"/>
    <property type="molecule type" value="Genomic_DNA"/>
</dbReference>
<protein>
    <recommendedName>
        <fullName evidence="4">Inner membrane protein</fullName>
    </recommendedName>
</protein>
<evidence type="ECO:0000256" key="1">
    <source>
        <dbReference type="SAM" id="Phobius"/>
    </source>
</evidence>
<keyword evidence="1" id="KW-1133">Transmembrane helix</keyword>
<feature type="transmembrane region" description="Helical" evidence="1">
    <location>
        <begin position="53"/>
        <end position="72"/>
    </location>
</feature>
<feature type="transmembrane region" description="Helical" evidence="1">
    <location>
        <begin position="25"/>
        <end position="44"/>
    </location>
</feature>
<evidence type="ECO:0008006" key="4">
    <source>
        <dbReference type="Google" id="ProtNLM"/>
    </source>
</evidence>